<reference evidence="5 6" key="1">
    <citation type="submission" date="2017-11" db="EMBL/GenBank/DDBJ databases">
        <title>Genomic Encyclopedia of Archaeal and Bacterial Type Strains, Phase II (KMG-II): From Individual Species to Whole Genera.</title>
        <authorList>
            <person name="Goeker M."/>
        </authorList>
    </citation>
    <scope>NUCLEOTIDE SEQUENCE [LARGE SCALE GENOMIC DNA]</scope>
    <source>
        <strain evidence="5 6">DSM 25625</strain>
    </source>
</reference>
<dbReference type="PRINTS" id="PR00035">
    <property type="entry name" value="HTHGNTR"/>
</dbReference>
<dbReference type="InterPro" id="IPR000524">
    <property type="entry name" value="Tscrpt_reg_HTH_GntR"/>
</dbReference>
<organism evidence="5 6">
    <name type="scientific">Compostimonas suwonensis</name>
    <dbReference type="NCBI Taxonomy" id="1048394"/>
    <lineage>
        <taxon>Bacteria</taxon>
        <taxon>Bacillati</taxon>
        <taxon>Actinomycetota</taxon>
        <taxon>Actinomycetes</taxon>
        <taxon>Micrococcales</taxon>
        <taxon>Microbacteriaceae</taxon>
        <taxon>Compostimonas</taxon>
    </lineage>
</organism>
<dbReference type="SUPFAM" id="SSF46785">
    <property type="entry name" value="Winged helix' DNA-binding domain"/>
    <property type="match status" value="1"/>
</dbReference>
<dbReference type="CDD" id="cd07377">
    <property type="entry name" value="WHTH_GntR"/>
    <property type="match status" value="1"/>
</dbReference>
<evidence type="ECO:0000256" key="2">
    <source>
        <dbReference type="ARBA" id="ARBA00023125"/>
    </source>
</evidence>
<dbReference type="GO" id="GO:0003700">
    <property type="term" value="F:DNA-binding transcription factor activity"/>
    <property type="evidence" value="ECO:0007669"/>
    <property type="project" value="InterPro"/>
</dbReference>
<accession>A0A2M9C3H9</accession>
<evidence type="ECO:0000313" key="6">
    <source>
        <dbReference type="Proteomes" id="UP000230161"/>
    </source>
</evidence>
<evidence type="ECO:0000313" key="5">
    <source>
        <dbReference type="EMBL" id="PJJ65094.1"/>
    </source>
</evidence>
<dbReference type="PROSITE" id="PS50949">
    <property type="entry name" value="HTH_GNTR"/>
    <property type="match status" value="1"/>
</dbReference>
<dbReference type="InterPro" id="IPR008920">
    <property type="entry name" value="TF_FadR/GntR_C"/>
</dbReference>
<gene>
    <name evidence="5" type="ORF">CLV54_0121</name>
</gene>
<dbReference type="InterPro" id="IPR036390">
    <property type="entry name" value="WH_DNA-bd_sf"/>
</dbReference>
<dbReference type="Pfam" id="PF00392">
    <property type="entry name" value="GntR"/>
    <property type="match status" value="1"/>
</dbReference>
<name>A0A2M9C3H9_9MICO</name>
<dbReference type="Pfam" id="PF07729">
    <property type="entry name" value="FCD"/>
    <property type="match status" value="1"/>
</dbReference>
<dbReference type="AlphaFoldDB" id="A0A2M9C3H9"/>
<dbReference type="OrthoDB" id="9816161at2"/>
<dbReference type="SUPFAM" id="SSF48008">
    <property type="entry name" value="GntR ligand-binding domain-like"/>
    <property type="match status" value="1"/>
</dbReference>
<dbReference type="RefSeq" id="WP_100343028.1">
    <property type="nucleotide sequence ID" value="NZ_PGFB01000001.1"/>
</dbReference>
<dbReference type="Gene3D" id="1.10.10.10">
    <property type="entry name" value="Winged helix-like DNA-binding domain superfamily/Winged helix DNA-binding domain"/>
    <property type="match status" value="1"/>
</dbReference>
<dbReference type="PANTHER" id="PTHR43537:SF24">
    <property type="entry name" value="GLUCONATE OPERON TRANSCRIPTIONAL REPRESSOR"/>
    <property type="match status" value="1"/>
</dbReference>
<dbReference type="GO" id="GO:0003677">
    <property type="term" value="F:DNA binding"/>
    <property type="evidence" value="ECO:0007669"/>
    <property type="project" value="UniProtKB-KW"/>
</dbReference>
<dbReference type="SMART" id="SM00895">
    <property type="entry name" value="FCD"/>
    <property type="match status" value="1"/>
</dbReference>
<dbReference type="InterPro" id="IPR036388">
    <property type="entry name" value="WH-like_DNA-bd_sf"/>
</dbReference>
<keyword evidence="3" id="KW-0804">Transcription</keyword>
<keyword evidence="2 5" id="KW-0238">DNA-binding</keyword>
<keyword evidence="1" id="KW-0805">Transcription regulation</keyword>
<proteinExistence type="predicted"/>
<evidence type="ECO:0000259" key="4">
    <source>
        <dbReference type="PROSITE" id="PS50949"/>
    </source>
</evidence>
<dbReference type="EMBL" id="PGFB01000001">
    <property type="protein sequence ID" value="PJJ65094.1"/>
    <property type="molecule type" value="Genomic_DNA"/>
</dbReference>
<dbReference type="InterPro" id="IPR011711">
    <property type="entry name" value="GntR_C"/>
</dbReference>
<dbReference type="Gene3D" id="1.20.120.530">
    <property type="entry name" value="GntR ligand-binding domain-like"/>
    <property type="match status" value="1"/>
</dbReference>
<dbReference type="PANTHER" id="PTHR43537">
    <property type="entry name" value="TRANSCRIPTIONAL REGULATOR, GNTR FAMILY"/>
    <property type="match status" value="1"/>
</dbReference>
<evidence type="ECO:0000256" key="3">
    <source>
        <dbReference type="ARBA" id="ARBA00023163"/>
    </source>
</evidence>
<keyword evidence="6" id="KW-1185">Reference proteome</keyword>
<comment type="caution">
    <text evidence="5">The sequence shown here is derived from an EMBL/GenBank/DDBJ whole genome shotgun (WGS) entry which is preliminary data.</text>
</comment>
<dbReference type="Proteomes" id="UP000230161">
    <property type="component" value="Unassembled WGS sequence"/>
</dbReference>
<sequence>MASTRAERATPAQIAPVRQQVSDTIRQSIFELRLRPGERLVERELIDMTGASRTSVREALRELEADGLVQRTPYRRLIVAVPSASEVTEIYEVRGLMLGLMVRHFVVHATDDDRQALVGAYEHCLTVDSSTTQQLLEAKQALYDALSIRASIANSVMASLSSRIVFFRHLCAREPGRTDEWNIEVGRIVEAILQRDEATAEAACQAHVLSATEVVFRVLEKYPWFIRDE</sequence>
<feature type="domain" description="HTH gntR-type" evidence="4">
    <location>
        <begin position="15"/>
        <end position="82"/>
    </location>
</feature>
<evidence type="ECO:0000256" key="1">
    <source>
        <dbReference type="ARBA" id="ARBA00023015"/>
    </source>
</evidence>
<protein>
    <submittedName>
        <fullName evidence="5">DNA-binding GntR family transcriptional regulator</fullName>
    </submittedName>
</protein>
<dbReference type="SMART" id="SM00345">
    <property type="entry name" value="HTH_GNTR"/>
    <property type="match status" value="1"/>
</dbReference>